<comment type="similarity">
    <text evidence="1">Belongs to the CWF11 family.</text>
</comment>
<dbReference type="InterPro" id="IPR041679">
    <property type="entry name" value="DNA2/NAM7-like_C"/>
</dbReference>
<dbReference type="InterPro" id="IPR048967">
    <property type="entry name" value="Aquarius_insert"/>
</dbReference>
<evidence type="ECO:0000313" key="8">
    <source>
        <dbReference type="EMBL" id="RMZ55223.1"/>
    </source>
</evidence>
<evidence type="ECO:0000313" key="9">
    <source>
        <dbReference type="Proteomes" id="UP000279271"/>
    </source>
</evidence>
<protein>
    <recommendedName>
        <fullName evidence="10">Intron-binding protein aquarius</fullName>
    </recommendedName>
</protein>
<dbReference type="Pfam" id="PF13087">
    <property type="entry name" value="AAA_12"/>
    <property type="match status" value="1"/>
</dbReference>
<evidence type="ECO:0000259" key="6">
    <source>
        <dbReference type="Pfam" id="PF21143"/>
    </source>
</evidence>
<dbReference type="EMBL" id="QOKY01000169">
    <property type="protein sequence ID" value="RMZ55223.1"/>
    <property type="molecule type" value="Genomic_DNA"/>
</dbReference>
<keyword evidence="1" id="KW-0508">mRNA splicing</keyword>
<feature type="domain" description="RNA helicase aquarius beta-barrel" evidence="6">
    <location>
        <begin position="524"/>
        <end position="704"/>
    </location>
</feature>
<evidence type="ECO:0000256" key="2">
    <source>
        <dbReference type="SAM" id="MobiDB-lite"/>
    </source>
</evidence>
<dbReference type="InterPro" id="IPR045055">
    <property type="entry name" value="DNA2/NAM7-like"/>
</dbReference>
<evidence type="ECO:0000259" key="5">
    <source>
        <dbReference type="Pfam" id="PF16399"/>
    </source>
</evidence>
<feature type="compositionally biased region" description="Basic and acidic residues" evidence="2">
    <location>
        <begin position="1467"/>
        <end position="1477"/>
    </location>
</feature>
<dbReference type="GO" id="GO:0000398">
    <property type="term" value="P:mRNA splicing, via spliceosome"/>
    <property type="evidence" value="ECO:0007669"/>
    <property type="project" value="InterPro"/>
</dbReference>
<organism evidence="8 9">
    <name type="scientific">Auxenochlorella protothecoides</name>
    <name type="common">Green microalga</name>
    <name type="synonym">Chlorella protothecoides</name>
    <dbReference type="NCBI Taxonomy" id="3075"/>
    <lineage>
        <taxon>Eukaryota</taxon>
        <taxon>Viridiplantae</taxon>
        <taxon>Chlorophyta</taxon>
        <taxon>core chlorophytes</taxon>
        <taxon>Trebouxiophyceae</taxon>
        <taxon>Chlorellales</taxon>
        <taxon>Chlorellaceae</taxon>
        <taxon>Auxenochlorella</taxon>
    </lineage>
</organism>
<dbReference type="Pfam" id="PF21143">
    <property type="entry name" value="Aquarius_N_2nd"/>
    <property type="match status" value="1"/>
</dbReference>
<evidence type="ECO:0000259" key="3">
    <source>
        <dbReference type="Pfam" id="PF13086"/>
    </source>
</evidence>
<feature type="domain" description="RNA helicase aquarius N-terminal" evidence="5">
    <location>
        <begin position="36"/>
        <end position="444"/>
    </location>
</feature>
<sequence>MAKTSNTKPKRAGPAPKSKAAQSGALTIAEISKDKLTQLANKHWSSAVLAGGEAPAFSEELVQQIYRDELGGGSDSPPSLRRVTMLELSQYLENYLWPNFPEEGATSAHVLSILAMVNEKFREGVPAWTCFRQSRPEVFPAFFRAFLALKATDGELHMHERITYLLFAINAFQSLEEEAVRKEVLRLVSLPLWHALSPGRLQLELHDHPALLKHWRHAARREARAAAAAGDAHMPVQRRPEASFLPALVDEFLSVLGGVQEEGTDRRTTLYLERFVEFLTDLLSQARSWGGEGRLPTRRFVHALLDDRAVLVKCTLSPLCSGRGQQGVLFAQLVDLFRFYSGFPIADHTGEALGEEEVVAAHYERIQALQRLFFRHVPELRDLALASCAQVQRRDVLSKALHGLEPATLRRLVCRQLRLVGEDDPWAEDPEFLVEVAVTAYERRRLQAETVNAMPLYPTERVLFDEHQVPTLHYTGETVLALPKLNLQFLTIQDYLMRNFNLFRLEATYEIREDIADVLQRVQPYLRENDEVGFNGWARMAKNLEGFTITEVQPPKVGEMRPAAVSAEVVVDLSSLREDVRREWEEVKQHDVMFLLTLRPPDAYAQSAAAESGAGDGGTGASLMRKYGLDYVRGCEVIEMRDEDGQLLNDFTGRVRPDQVTRPKGSIRTMTVAMDAAQYQMDMDAVEASGAEDVYGTFNLLLRRKPKENNFKAVLESIRDLMNADCAVPAWLHDILLGYGDPDAALYKNMEDTLQTIDFKDTFLDADHLREAFPECDVSLTSSRADGQLVRPFRVTFPSFREDDAGAKARRPTLHAEAYTAVDPGPYPEDEPPQNGVRFTPVQTSAVLSGVQPGLTMVVGPPGTGKTDTAVQIMHILYHNCPGQRTLIITHSNQALNDLFTKIVERDVPARYLLRLGMGEADLETEEVFSRVGRVNAMLARRLQLLAEVERLARLLRVSESVAYTCETAAHFWLLHVLSRWERFLAAARKGGEAGAVAALFPFAEYFADAPQPLFRGADFDEDLEKAKASLMERGCFRHLQRMFQELEETRPFELLRTQADRINYLLTKQAKIVAMTCTHAALKRREFLELGFKYDNLLMEESAQILEIETFIPMLLQKQEDGVSRLKRVIMIGDHHQLPPVVKNMAMQKYSNLDQPLFTRFIRLGTPYIELNAQGRARPSLARLYNWRYRDLGDLPHVAALPAFAAANAGFAHDYQLVDVQDYNGRGETSPMPYFYQNLGEAEYLVSVYQYMRLLGYPASSVAVLTTYNGQTALLRDVFQRRCAAHPAFGMPSKIATVDKFQGQQADYVLLSLVRTAHFGHLRDVRRLVVAMSRSRLGLYVFGRAALFSECYELAPTFRQLTARPTALALAPHERHGACARPVGEAPPSPVVVPDVQAMAVLVAQMVAHWEAAAMAAGYGGGGQYPASAPPGDDVGVEEGAAAEGATGEDPDDDGVVEDEDAADPAEEKADNKAGAEEPDEAGEQRAEEGAGPMAED</sequence>
<dbReference type="Proteomes" id="UP000279271">
    <property type="component" value="Unassembled WGS sequence"/>
</dbReference>
<evidence type="ECO:0008006" key="10">
    <source>
        <dbReference type="Google" id="ProtNLM"/>
    </source>
</evidence>
<dbReference type="CDD" id="cd17935">
    <property type="entry name" value="EEXXQc_AQR"/>
    <property type="match status" value="1"/>
</dbReference>
<comment type="caution">
    <text evidence="8">The sequence shown here is derived from an EMBL/GenBank/DDBJ whole genome shotgun (WGS) entry which is preliminary data.</text>
</comment>
<dbReference type="InterPro" id="IPR047187">
    <property type="entry name" value="SF1_C_Upf1"/>
</dbReference>
<dbReference type="Pfam" id="PF16399">
    <property type="entry name" value="Aquarius_N_1st"/>
    <property type="match status" value="1"/>
</dbReference>
<dbReference type="SUPFAM" id="SSF52540">
    <property type="entry name" value="P-loop containing nucleoside triphosphate hydrolases"/>
    <property type="match status" value="1"/>
</dbReference>
<dbReference type="FunFam" id="3.40.50.300:FF:003210">
    <property type="entry name" value="RNA helicase aquarius"/>
    <property type="match status" value="1"/>
</dbReference>
<dbReference type="InterPro" id="IPR032174">
    <property type="entry name" value="Aquarius_N"/>
</dbReference>
<dbReference type="PIRSF" id="PIRSF038901">
    <property type="entry name" value="AQR_cwf11"/>
    <property type="match status" value="1"/>
</dbReference>
<name>A0A3M7KXJ7_AUXPR</name>
<feature type="compositionally biased region" description="Acidic residues" evidence="2">
    <location>
        <begin position="1448"/>
        <end position="1466"/>
    </location>
</feature>
<feature type="region of interest" description="Disordered" evidence="2">
    <location>
        <begin position="1428"/>
        <end position="1498"/>
    </location>
</feature>
<dbReference type="Gene3D" id="3.40.50.300">
    <property type="entry name" value="P-loop containing nucleotide triphosphate hydrolases"/>
    <property type="match status" value="2"/>
</dbReference>
<dbReference type="PANTHER" id="PTHR10887:SF5">
    <property type="entry name" value="RNA HELICASE AQUARIUS"/>
    <property type="match status" value="1"/>
</dbReference>
<dbReference type="GO" id="GO:0004386">
    <property type="term" value="F:helicase activity"/>
    <property type="evidence" value="ECO:0007669"/>
    <property type="project" value="InterPro"/>
</dbReference>
<reference evidence="9" key="1">
    <citation type="journal article" date="2018" name="Algal Res.">
        <title>Characterization of plant carbon substrate utilization by Auxenochlorella protothecoides.</title>
        <authorList>
            <person name="Vogler B.W."/>
            <person name="Starkenburg S.R."/>
            <person name="Sudasinghe N."/>
            <person name="Schambach J.Y."/>
            <person name="Rollin J.A."/>
            <person name="Pattathil S."/>
            <person name="Barry A.N."/>
        </authorList>
    </citation>
    <scope>NUCLEOTIDE SEQUENCE [LARGE SCALE GENOMIC DNA]</scope>
    <source>
        <strain evidence="9">UTEX 25</strain>
    </source>
</reference>
<accession>A0A3M7KXJ7</accession>
<dbReference type="PANTHER" id="PTHR10887">
    <property type="entry name" value="DNA2/NAM7 HELICASE FAMILY"/>
    <property type="match status" value="1"/>
</dbReference>
<evidence type="ECO:0000259" key="4">
    <source>
        <dbReference type="Pfam" id="PF13087"/>
    </source>
</evidence>
<feature type="domain" description="RNA helicase aquarius insertion" evidence="7">
    <location>
        <begin position="753"/>
        <end position="830"/>
    </location>
</feature>
<keyword evidence="1" id="KW-0539">Nucleus</keyword>
<dbReference type="Pfam" id="PF21144">
    <property type="entry name" value="Aquarius_N_3rd"/>
    <property type="match status" value="1"/>
</dbReference>
<dbReference type="Pfam" id="PF13086">
    <property type="entry name" value="AAA_11"/>
    <property type="match status" value="1"/>
</dbReference>
<dbReference type="GO" id="GO:0071013">
    <property type="term" value="C:catalytic step 2 spliceosome"/>
    <property type="evidence" value="ECO:0007669"/>
    <property type="project" value="TreeGrafter"/>
</dbReference>
<dbReference type="GO" id="GO:0003729">
    <property type="term" value="F:mRNA binding"/>
    <property type="evidence" value="ECO:0007669"/>
    <property type="project" value="TreeGrafter"/>
</dbReference>
<evidence type="ECO:0000259" key="7">
    <source>
        <dbReference type="Pfam" id="PF21144"/>
    </source>
</evidence>
<dbReference type="FunFam" id="3.40.50.300:FF:002863">
    <property type="entry name" value="Pre-mRNA-splicing factor cwf11"/>
    <property type="match status" value="1"/>
</dbReference>
<keyword evidence="1" id="KW-0507">mRNA processing</keyword>
<dbReference type="InterPro" id="IPR041677">
    <property type="entry name" value="DNA2/NAM7_AAA_11"/>
</dbReference>
<proteinExistence type="inferred from homology"/>
<feature type="compositionally biased region" description="Low complexity" evidence="2">
    <location>
        <begin position="1428"/>
        <end position="1447"/>
    </location>
</feature>
<comment type="subcellular location">
    <subcellularLocation>
        <location evidence="1">Nucleus</location>
    </subcellularLocation>
</comment>
<feature type="region of interest" description="Disordered" evidence="2">
    <location>
        <begin position="1"/>
        <end position="24"/>
    </location>
</feature>
<gene>
    <name evidence="8" type="ORF">APUTEX25_005501</name>
</gene>
<feature type="domain" description="DNA2/NAM7 helicase-like C-terminal" evidence="4">
    <location>
        <begin position="1154"/>
        <end position="1346"/>
    </location>
</feature>
<dbReference type="InterPro" id="IPR027417">
    <property type="entry name" value="P-loop_NTPase"/>
</dbReference>
<dbReference type="InterPro" id="IPR048966">
    <property type="entry name" value="Aquarius_b-barrel"/>
</dbReference>
<evidence type="ECO:0000256" key="1">
    <source>
        <dbReference type="PIRNR" id="PIRNR038901"/>
    </source>
</evidence>
<dbReference type="InterPro" id="IPR026300">
    <property type="entry name" value="CWF11_fam"/>
</dbReference>
<dbReference type="CDD" id="cd18808">
    <property type="entry name" value="SF1_C_Upf1"/>
    <property type="match status" value="1"/>
</dbReference>
<feature type="domain" description="DNA2/NAM7 helicase helicase" evidence="3">
    <location>
        <begin position="847"/>
        <end position="1145"/>
    </location>
</feature>